<proteinExistence type="predicted"/>
<dbReference type="Proteomes" id="UP000501466">
    <property type="component" value="Chromosome"/>
</dbReference>
<keyword evidence="1" id="KW-0732">Signal</keyword>
<feature type="signal peptide" evidence="1">
    <location>
        <begin position="1"/>
        <end position="19"/>
    </location>
</feature>
<dbReference type="InterPro" id="IPR021796">
    <property type="entry name" value="Tll0287-like_dom"/>
</dbReference>
<reference evidence="4" key="1">
    <citation type="submission" date="2019-11" db="EMBL/GenBank/DDBJ databases">
        <title>Isolation and characterization of two novel species in the genus Thiomicrorhabdus.</title>
        <authorList>
            <person name="Mochizuki J."/>
            <person name="Kojima H."/>
            <person name="Fukui M."/>
        </authorList>
    </citation>
    <scope>NUCLEOTIDE SEQUENCE [LARGE SCALE GENOMIC DNA]</scope>
    <source>
        <strain evidence="4">AkT22</strain>
    </source>
</reference>
<feature type="chain" id="PRO_5026191472" evidence="1">
    <location>
        <begin position="20"/>
        <end position="184"/>
    </location>
</feature>
<evidence type="ECO:0000313" key="4">
    <source>
        <dbReference type="Proteomes" id="UP000501466"/>
    </source>
</evidence>
<protein>
    <submittedName>
        <fullName evidence="3">Cytochrome c</fullName>
    </submittedName>
</protein>
<dbReference type="RefSeq" id="WP_173290272.1">
    <property type="nucleotide sequence ID" value="NZ_AP021888.1"/>
</dbReference>
<dbReference type="AlphaFoldDB" id="A0A6F8PKN1"/>
<dbReference type="EMBL" id="AP021888">
    <property type="protein sequence ID" value="BBP42655.1"/>
    <property type="molecule type" value="Genomic_DNA"/>
</dbReference>
<dbReference type="KEGG" id="tzo:THMIRHAT_04010"/>
<keyword evidence="4" id="KW-1185">Reference proteome</keyword>
<name>A0A6F8PKN1_9GAMM</name>
<dbReference type="Pfam" id="PF11845">
    <property type="entry name" value="Tll0287-like"/>
    <property type="match status" value="1"/>
</dbReference>
<accession>A0A6F8PKN1</accession>
<evidence type="ECO:0000259" key="2">
    <source>
        <dbReference type="Pfam" id="PF11845"/>
    </source>
</evidence>
<evidence type="ECO:0000256" key="1">
    <source>
        <dbReference type="SAM" id="SignalP"/>
    </source>
</evidence>
<feature type="domain" description="Tll0287-like" evidence="2">
    <location>
        <begin position="36"/>
        <end position="181"/>
    </location>
</feature>
<sequence>MKKIGLIALTTLFPLSLMAQEPSAQEARGLAKTFVEKLQPELKAGMKNGGPVNAIGVCHSKAPQIAHDLAKSSGWNVNRVSLKPRGASATPDSWETAVMEKFNAQLASGIDVKTIEFSEIVSHNGQQEFRYMKAIPTGEVCLKCHGTDVAAPVKEAIAKFYPQDQATGYQMGQIRGAFSFSKAM</sequence>
<gene>
    <name evidence="3" type="ORF">THMIRHAT_04010</name>
</gene>
<organism evidence="3 4">
    <name type="scientific">Thiosulfativibrio zosterae</name>
    <dbReference type="NCBI Taxonomy" id="2675053"/>
    <lineage>
        <taxon>Bacteria</taxon>
        <taxon>Pseudomonadati</taxon>
        <taxon>Pseudomonadota</taxon>
        <taxon>Gammaproteobacteria</taxon>
        <taxon>Thiotrichales</taxon>
        <taxon>Piscirickettsiaceae</taxon>
        <taxon>Thiosulfativibrio</taxon>
    </lineage>
</organism>
<evidence type="ECO:0000313" key="3">
    <source>
        <dbReference type="EMBL" id="BBP42655.1"/>
    </source>
</evidence>